<dbReference type="EMBL" id="QXQA01000001">
    <property type="protein sequence ID" value="RIX60357.1"/>
    <property type="molecule type" value="Genomic_DNA"/>
</dbReference>
<protein>
    <submittedName>
        <fullName evidence="1">Transcriptional regulator</fullName>
    </submittedName>
</protein>
<dbReference type="AlphaFoldDB" id="A0A3A1VIN3"/>
<keyword evidence="2" id="KW-1185">Reference proteome</keyword>
<reference evidence="1 2" key="1">
    <citation type="submission" date="2018-09" db="EMBL/GenBank/DDBJ databases">
        <title>Paenibacillus aracenensis nov. sp. isolated from a cave in southern Spain.</title>
        <authorList>
            <person name="Jurado V."/>
            <person name="Gutierrez-Patricio S."/>
            <person name="Gonzalez-Pimentel J.L."/>
            <person name="Miller A.Z."/>
            <person name="Laiz L."/>
            <person name="Saiz-Jimenez C."/>
        </authorList>
    </citation>
    <scope>NUCLEOTIDE SEQUENCE [LARGE SCALE GENOMIC DNA]</scope>
    <source>
        <strain evidence="1 2">DSM 22867</strain>
    </source>
</reference>
<dbReference type="OrthoDB" id="2663201at2"/>
<accession>A0A3A1VIN3</accession>
<comment type="caution">
    <text evidence="1">The sequence shown here is derived from an EMBL/GenBank/DDBJ whole genome shotgun (WGS) entry which is preliminary data.</text>
</comment>
<dbReference type="RefSeq" id="WP_119597732.1">
    <property type="nucleotide sequence ID" value="NZ_QXQA01000001.1"/>
</dbReference>
<evidence type="ECO:0000313" key="1">
    <source>
        <dbReference type="EMBL" id="RIX60357.1"/>
    </source>
</evidence>
<proteinExistence type="predicted"/>
<organism evidence="1 2">
    <name type="scientific">Paenibacillus nanensis</name>
    <dbReference type="NCBI Taxonomy" id="393251"/>
    <lineage>
        <taxon>Bacteria</taxon>
        <taxon>Bacillati</taxon>
        <taxon>Bacillota</taxon>
        <taxon>Bacilli</taxon>
        <taxon>Bacillales</taxon>
        <taxon>Paenibacillaceae</taxon>
        <taxon>Paenibacillus</taxon>
    </lineage>
</organism>
<dbReference type="Proteomes" id="UP000266482">
    <property type="component" value="Unassembled WGS sequence"/>
</dbReference>
<evidence type="ECO:0000313" key="2">
    <source>
        <dbReference type="Proteomes" id="UP000266482"/>
    </source>
</evidence>
<name>A0A3A1VIN3_9BACL</name>
<gene>
    <name evidence="1" type="ORF">D3P08_01975</name>
</gene>
<sequence>MSNLHRIGWFDQQVRAGAYPNSSRLAKHFEISQRQAARDIEYMVTSLRAPLQYVAKHRGYCYADDAFVLPHLYMTDEEKRVLKYLAHRYRHYHYDHSEQVQRVADLLSRFEGEDMHGDPGLERLPIFDADPVMMQHLELISRAITENRSLHLIYKDQNGERNLHGSPIKFYSRYHADYVLLYTDSGEQPVSLRLDGIIRLSIGGPASIANTGMNDTESQGRKPVRAPYLAKVKLKAPLSGDSWQGYRIQMREELFYTVIFYDMDSFLQHLLVADWEELLAPKWLKEKLRIRCEQAIKRLDESM</sequence>